<name>A0ACC0T5R5_POPTR</name>
<organism evidence="1 2">
    <name type="scientific">Populus trichocarpa</name>
    <name type="common">Western balsam poplar</name>
    <name type="synonym">Populus balsamifera subsp. trichocarpa</name>
    <dbReference type="NCBI Taxonomy" id="3694"/>
    <lineage>
        <taxon>Eukaryota</taxon>
        <taxon>Viridiplantae</taxon>
        <taxon>Streptophyta</taxon>
        <taxon>Embryophyta</taxon>
        <taxon>Tracheophyta</taxon>
        <taxon>Spermatophyta</taxon>
        <taxon>Magnoliopsida</taxon>
        <taxon>eudicotyledons</taxon>
        <taxon>Gunneridae</taxon>
        <taxon>Pentapetalae</taxon>
        <taxon>rosids</taxon>
        <taxon>fabids</taxon>
        <taxon>Malpighiales</taxon>
        <taxon>Salicaceae</taxon>
        <taxon>Saliceae</taxon>
        <taxon>Populus</taxon>
    </lineage>
</organism>
<accession>A0ACC0T5R5</accession>
<comment type="caution">
    <text evidence="1">The sequence shown here is derived from an EMBL/GenBank/DDBJ whole genome shotgun (WGS) entry which is preliminary data.</text>
</comment>
<dbReference type="EMBL" id="CM009293">
    <property type="protein sequence ID" value="KAI9396673.1"/>
    <property type="molecule type" value="Genomic_DNA"/>
</dbReference>
<reference evidence="1 2" key="1">
    <citation type="journal article" date="2006" name="Science">
        <title>The genome of black cottonwood, Populus trichocarpa (Torr. &amp; Gray).</title>
        <authorList>
            <person name="Tuskan G.A."/>
            <person name="Difazio S."/>
            <person name="Jansson S."/>
            <person name="Bohlmann J."/>
            <person name="Grigoriev I."/>
            <person name="Hellsten U."/>
            <person name="Putnam N."/>
            <person name="Ralph S."/>
            <person name="Rombauts S."/>
            <person name="Salamov A."/>
            <person name="Schein J."/>
            <person name="Sterck L."/>
            <person name="Aerts A."/>
            <person name="Bhalerao R.R."/>
            <person name="Bhalerao R.P."/>
            <person name="Blaudez D."/>
            <person name="Boerjan W."/>
            <person name="Brun A."/>
            <person name="Brunner A."/>
            <person name="Busov V."/>
            <person name="Campbell M."/>
            <person name="Carlson J."/>
            <person name="Chalot M."/>
            <person name="Chapman J."/>
            <person name="Chen G.L."/>
            <person name="Cooper D."/>
            <person name="Coutinho P.M."/>
            <person name="Couturier J."/>
            <person name="Covert S."/>
            <person name="Cronk Q."/>
            <person name="Cunningham R."/>
            <person name="Davis J."/>
            <person name="Degroeve S."/>
            <person name="Dejardin A."/>
            <person name="Depamphilis C."/>
            <person name="Detter J."/>
            <person name="Dirks B."/>
            <person name="Dubchak I."/>
            <person name="Duplessis S."/>
            <person name="Ehlting J."/>
            <person name="Ellis B."/>
            <person name="Gendler K."/>
            <person name="Goodstein D."/>
            <person name="Gribskov M."/>
            <person name="Grimwood J."/>
            <person name="Groover A."/>
            <person name="Gunter L."/>
            <person name="Hamberger B."/>
            <person name="Heinze B."/>
            <person name="Helariutta Y."/>
            <person name="Henrissat B."/>
            <person name="Holligan D."/>
            <person name="Holt R."/>
            <person name="Huang W."/>
            <person name="Islam-Faridi N."/>
            <person name="Jones S."/>
            <person name="Jones-Rhoades M."/>
            <person name="Jorgensen R."/>
            <person name="Joshi C."/>
            <person name="Kangasjarvi J."/>
            <person name="Karlsson J."/>
            <person name="Kelleher C."/>
            <person name="Kirkpatrick R."/>
            <person name="Kirst M."/>
            <person name="Kohler A."/>
            <person name="Kalluri U."/>
            <person name="Larimer F."/>
            <person name="Leebens-Mack J."/>
            <person name="Leple J.C."/>
            <person name="Locascio P."/>
            <person name="Lou Y."/>
            <person name="Lucas S."/>
            <person name="Martin F."/>
            <person name="Montanini B."/>
            <person name="Napoli C."/>
            <person name="Nelson D.R."/>
            <person name="Nelson C."/>
            <person name="Nieminen K."/>
            <person name="Nilsson O."/>
            <person name="Pereda V."/>
            <person name="Peter G."/>
            <person name="Philippe R."/>
            <person name="Pilate G."/>
            <person name="Poliakov A."/>
            <person name="Razumovskaya J."/>
            <person name="Richardson P."/>
            <person name="Rinaldi C."/>
            <person name="Ritland K."/>
            <person name="Rouze P."/>
            <person name="Ryaboy D."/>
            <person name="Schmutz J."/>
            <person name="Schrader J."/>
            <person name="Segerman B."/>
            <person name="Shin H."/>
            <person name="Siddiqui A."/>
            <person name="Sterky F."/>
            <person name="Terry A."/>
            <person name="Tsai C.J."/>
            <person name="Uberbacher E."/>
            <person name="Unneberg P."/>
            <person name="Vahala J."/>
            <person name="Wall K."/>
            <person name="Wessler S."/>
            <person name="Yang G."/>
            <person name="Yin T."/>
            <person name="Douglas C."/>
            <person name="Marra M."/>
            <person name="Sandberg G."/>
            <person name="Van de Peer Y."/>
            <person name="Rokhsar D."/>
        </authorList>
    </citation>
    <scope>NUCLEOTIDE SEQUENCE [LARGE SCALE GENOMIC DNA]</scope>
    <source>
        <strain evidence="2">cv. Nisqually</strain>
    </source>
</reference>
<proteinExistence type="predicted"/>
<protein>
    <submittedName>
        <fullName evidence="1">Uncharacterized protein</fullName>
    </submittedName>
</protein>
<keyword evidence="2" id="KW-1185">Reference proteome</keyword>
<evidence type="ECO:0000313" key="2">
    <source>
        <dbReference type="Proteomes" id="UP000006729"/>
    </source>
</evidence>
<gene>
    <name evidence="1" type="ORF">POPTR_004G168700v4</name>
</gene>
<evidence type="ECO:0000313" key="1">
    <source>
        <dbReference type="EMBL" id="KAI9396673.1"/>
    </source>
</evidence>
<dbReference type="Proteomes" id="UP000006729">
    <property type="component" value="Chromosome 4"/>
</dbReference>
<sequence>MSIPKTVDSSLRSDSFTAILTDLENASLSLSLFLFAKKLKENHAWLVETLSLFKKLNAASRLPDTFWLCVSSLSDTFTYRGIQVAAARVLSMLFITAYYIEPNSSGNVCLGLDDKQIADIRHSVKSTLVKQLDQNGDLFVAKVNLLTAATHYQVATSLFIVHVMGKLVIGNAGSLSVSLVEKIRIAFNTCDTVFNWASNSLYLVNCLMSFVHFKVDSSLAIPSRVTLHLFSLGATVELEVKELKGLMLTDLYYHLQGKLEGCKIGPGPFKELSWYLVESNCLLSYQHKYGDEHYGKIFTYWKASKAITQTMLECLKDANLKVLIASSKLSALKAVLTALSMCEDNNKATTEVKIPDRLCFSCIDNMCKSFLTTVESLAPVLDIINFLAAKAELILNLMRSAQSNLSLSICTLFLKMSGSGLKLLNGFRSSVTGVKTIKLLLMLLLLALEIRLLPILCNCITATECSSLSLATIDLELRRFLTPNTRFPFIQKHLQLPHVILKLHDQSSFSSVPITLKFLLTLARVRGGVEMLLSAGFFSSLRALFAYSSGVVPSTIMTNDKVFIKHSDKTEKPQTIWGLGLAVVVAMIHSLGDSSYTEILDKVIPCVLSEKAELISYYISAPDFPSDSRDKKRPLAQRTQTSMSALKETEHTLMLMCVMKEMDSELLEKSIHLLAFIKELEFCKKPSFLKSRNGLFSLPPLCCASKPMSSAFSVITTATVGKGHSTKLPIQISFLLLKYLCMETEGAAKRSEEVGFADLTQIPELPMPEILHGLQDQAVAVVPELCGSNKSKYIDPEIQPVCPLLLPIVEMALYLEFCVLQICGISPVLGRVEEFSKEAK</sequence>